<evidence type="ECO:0000259" key="2">
    <source>
        <dbReference type="SMART" id="SM00331"/>
    </source>
</evidence>
<dbReference type="EMBL" id="FPJW01000003">
    <property type="protein sequence ID" value="SFX32280.1"/>
    <property type="molecule type" value="Genomic_DNA"/>
</dbReference>
<feature type="domain" description="PPM-type phosphatase" evidence="2">
    <location>
        <begin position="47"/>
        <end position="261"/>
    </location>
</feature>
<accession>A0A1K1W4D7</accession>
<dbReference type="InterPro" id="IPR001932">
    <property type="entry name" value="PPM-type_phosphatase-like_dom"/>
</dbReference>
<dbReference type="Pfam" id="PF07228">
    <property type="entry name" value="SpoIIE"/>
    <property type="match status" value="1"/>
</dbReference>
<dbReference type="InterPro" id="IPR052016">
    <property type="entry name" value="Bact_Sigma-Reg"/>
</dbReference>
<evidence type="ECO:0000313" key="3">
    <source>
        <dbReference type="EMBL" id="SFX32280.1"/>
    </source>
</evidence>
<gene>
    <name evidence="3" type="ORF">SAMN02745752_01279</name>
</gene>
<dbReference type="PANTHER" id="PTHR43156">
    <property type="entry name" value="STAGE II SPORULATION PROTEIN E-RELATED"/>
    <property type="match status" value="1"/>
</dbReference>
<dbReference type="Proteomes" id="UP000182350">
    <property type="component" value="Unassembled WGS sequence"/>
</dbReference>
<dbReference type="AlphaFoldDB" id="A0A1K1W4D7"/>
<evidence type="ECO:0000256" key="1">
    <source>
        <dbReference type="ARBA" id="ARBA00022801"/>
    </source>
</evidence>
<sequence length="283" mass="31710">MTGIKARLQQLFTAAFSGDRLRLRQQLEENTSAAKLLYAHLLTCEKDWQQGFRQFIHSSGEFCGDLILARPTPCGRIMVLHADATGHGLSATLTLLPLAGVFKQSVDQSQTLQELVTTLNQQLCQLLPDDRFVAATLVEVDPAARQLQVWNGSMPPLLLLDQQGNACRRFHSRNLALGILEQPDMQWHTCELPDQGYLFGFSDGLCDQVDESGQCWGQLAMLQYLEQPEDDRLFPSILGALHEFRGLAPLLDDISMFLLDLQQVQAASPRCTGEKLRLDQTFR</sequence>
<protein>
    <submittedName>
        <fullName evidence="3">Stage II sporulation protein E (SpoIIE)</fullName>
    </submittedName>
</protein>
<dbReference type="PANTHER" id="PTHR43156:SF2">
    <property type="entry name" value="STAGE II SPORULATION PROTEIN E"/>
    <property type="match status" value="1"/>
</dbReference>
<dbReference type="InterPro" id="IPR036457">
    <property type="entry name" value="PPM-type-like_dom_sf"/>
</dbReference>
<reference evidence="3 4" key="1">
    <citation type="submission" date="2016-11" db="EMBL/GenBank/DDBJ databases">
        <authorList>
            <person name="Jaros S."/>
            <person name="Januszkiewicz K."/>
            <person name="Wedrychowicz H."/>
        </authorList>
    </citation>
    <scope>NUCLEOTIDE SEQUENCE [LARGE SCALE GENOMIC DNA]</scope>
    <source>
        <strain evidence="3 4">DSM 21637</strain>
    </source>
</reference>
<keyword evidence="1" id="KW-0378">Hydrolase</keyword>
<dbReference type="GO" id="GO:0016791">
    <property type="term" value="F:phosphatase activity"/>
    <property type="evidence" value="ECO:0007669"/>
    <property type="project" value="TreeGrafter"/>
</dbReference>
<keyword evidence="4" id="KW-1185">Reference proteome</keyword>
<organism evidence="3 4">
    <name type="scientific">Marinospirillum alkaliphilum DSM 21637</name>
    <dbReference type="NCBI Taxonomy" id="1122209"/>
    <lineage>
        <taxon>Bacteria</taxon>
        <taxon>Pseudomonadati</taxon>
        <taxon>Pseudomonadota</taxon>
        <taxon>Gammaproteobacteria</taxon>
        <taxon>Oceanospirillales</taxon>
        <taxon>Oceanospirillaceae</taxon>
        <taxon>Marinospirillum</taxon>
    </lineage>
</organism>
<name>A0A1K1W4D7_9GAMM</name>
<proteinExistence type="predicted"/>
<evidence type="ECO:0000313" key="4">
    <source>
        <dbReference type="Proteomes" id="UP000182350"/>
    </source>
</evidence>
<dbReference type="STRING" id="1122209.SAMN02745752_01279"/>
<dbReference type="OrthoDB" id="9811749at2"/>
<dbReference type="SMART" id="SM00331">
    <property type="entry name" value="PP2C_SIG"/>
    <property type="match status" value="1"/>
</dbReference>
<dbReference type="Gene3D" id="3.60.40.10">
    <property type="entry name" value="PPM-type phosphatase domain"/>
    <property type="match status" value="1"/>
</dbReference>
<dbReference type="RefSeq" id="WP_143142777.1">
    <property type="nucleotide sequence ID" value="NZ_FPJW01000003.1"/>
</dbReference>